<name>A0A380NHJ1_9FIRM</name>
<dbReference type="AlphaFoldDB" id="A0A380NHJ1"/>
<feature type="compositionally biased region" description="Polar residues" evidence="1">
    <location>
        <begin position="165"/>
        <end position="189"/>
    </location>
</feature>
<reference evidence="3 4" key="1">
    <citation type="submission" date="2018-06" db="EMBL/GenBank/DDBJ databases">
        <authorList>
            <consortium name="Pathogen Informatics"/>
            <person name="Doyle S."/>
        </authorList>
    </citation>
    <scope>NUCLEOTIDE SEQUENCE [LARGE SCALE GENOMIC DNA]</scope>
    <source>
        <strain evidence="3 4">NCTC12020</strain>
    </source>
</reference>
<keyword evidence="2" id="KW-0812">Transmembrane</keyword>
<organism evidence="3 4">
    <name type="scientific">Veillonella criceti</name>
    <dbReference type="NCBI Taxonomy" id="103891"/>
    <lineage>
        <taxon>Bacteria</taxon>
        <taxon>Bacillati</taxon>
        <taxon>Bacillota</taxon>
        <taxon>Negativicutes</taxon>
        <taxon>Veillonellales</taxon>
        <taxon>Veillonellaceae</taxon>
        <taxon>Veillonella</taxon>
    </lineage>
</organism>
<evidence type="ECO:0000256" key="2">
    <source>
        <dbReference type="SAM" id="Phobius"/>
    </source>
</evidence>
<dbReference type="RefSeq" id="WP_115309422.1">
    <property type="nucleotide sequence ID" value="NZ_UHIO01000001.1"/>
</dbReference>
<keyword evidence="2" id="KW-1133">Transmembrane helix</keyword>
<feature type="region of interest" description="Disordered" evidence="1">
    <location>
        <begin position="149"/>
        <end position="189"/>
    </location>
</feature>
<feature type="region of interest" description="Disordered" evidence="1">
    <location>
        <begin position="78"/>
        <end position="98"/>
    </location>
</feature>
<dbReference type="EMBL" id="UHIO01000001">
    <property type="protein sequence ID" value="SUP39818.1"/>
    <property type="molecule type" value="Genomic_DNA"/>
</dbReference>
<feature type="transmembrane region" description="Helical" evidence="2">
    <location>
        <begin position="20"/>
        <end position="40"/>
    </location>
</feature>
<evidence type="ECO:0000313" key="4">
    <source>
        <dbReference type="Proteomes" id="UP000255367"/>
    </source>
</evidence>
<dbReference type="Proteomes" id="UP000255367">
    <property type="component" value="Unassembled WGS sequence"/>
</dbReference>
<sequence>MNRLSLQDLRNLLIKKGRLLYGAVFLFCLVCFYGIMTSQWQRVSELSEDTEEPQVGNTADIRTYAYGANKGTRGGAVTAKGNQVSKSSDVSKAKSSKTKGTEVAEYVTPIVGLTQALRGYPFDDPFLHALRSEDMAVISLDEKGDNTLDRKASSNALGQGRRPTNGVNFNVNRRSSSYNLTGSGNNGNQYVSAKATPPNRLQGLHLTGIISGSSNLAMIQSSEGESCYGVGEGPQGIIVQTITKGAVLVNDGQNSCWLYVE</sequence>
<keyword evidence="2" id="KW-0472">Membrane</keyword>
<dbReference type="OrthoDB" id="1629423at2"/>
<proteinExistence type="predicted"/>
<protein>
    <submittedName>
        <fullName evidence="3">Uncharacterized protein</fullName>
    </submittedName>
</protein>
<gene>
    <name evidence="3" type="ORF">NCTC12020_00142</name>
</gene>
<evidence type="ECO:0000256" key="1">
    <source>
        <dbReference type="SAM" id="MobiDB-lite"/>
    </source>
</evidence>
<evidence type="ECO:0000313" key="3">
    <source>
        <dbReference type="EMBL" id="SUP39818.1"/>
    </source>
</evidence>
<keyword evidence="4" id="KW-1185">Reference proteome</keyword>
<accession>A0A380NHJ1</accession>